<dbReference type="GO" id="GO:0042781">
    <property type="term" value="F:3'-tRNA processing endoribonuclease activity"/>
    <property type="evidence" value="ECO:0007669"/>
    <property type="project" value="TreeGrafter"/>
</dbReference>
<comment type="caution">
    <text evidence="1">The sequence shown here is derived from an EMBL/GenBank/DDBJ whole genome shotgun (WGS) entry which is preliminary data.</text>
</comment>
<evidence type="ECO:0000313" key="1">
    <source>
        <dbReference type="EMBL" id="KKL28871.1"/>
    </source>
</evidence>
<name>A0A0F9EGC2_9ZZZZ</name>
<reference evidence="1" key="1">
    <citation type="journal article" date="2015" name="Nature">
        <title>Complex archaea that bridge the gap between prokaryotes and eukaryotes.</title>
        <authorList>
            <person name="Spang A."/>
            <person name="Saw J.H."/>
            <person name="Jorgensen S.L."/>
            <person name="Zaremba-Niedzwiedzka K."/>
            <person name="Martijn J."/>
            <person name="Lind A.E."/>
            <person name="van Eijk R."/>
            <person name="Schleper C."/>
            <person name="Guy L."/>
            <person name="Ettema T.J."/>
        </authorList>
    </citation>
    <scope>NUCLEOTIDE SEQUENCE</scope>
</reference>
<dbReference type="PANTHER" id="PTHR46018:SF2">
    <property type="entry name" value="ZINC PHOSPHODIESTERASE ELAC PROTEIN 1"/>
    <property type="match status" value="1"/>
</dbReference>
<organism evidence="1">
    <name type="scientific">marine sediment metagenome</name>
    <dbReference type="NCBI Taxonomy" id="412755"/>
    <lineage>
        <taxon>unclassified sequences</taxon>
        <taxon>metagenomes</taxon>
        <taxon>ecological metagenomes</taxon>
    </lineage>
</organism>
<dbReference type="InterPro" id="IPR036866">
    <property type="entry name" value="RibonucZ/Hydroxyglut_hydro"/>
</dbReference>
<dbReference type="PANTHER" id="PTHR46018">
    <property type="entry name" value="ZINC PHOSPHODIESTERASE ELAC PROTEIN 1"/>
    <property type="match status" value="1"/>
</dbReference>
<proteinExistence type="predicted"/>
<sequence length="264" mass="29326">SILRVLLKRPEPLDIYGPPGIIEAVEHKIGGYTWNRIREYPVKLDVFSIEGDALRHVRFYAERGFMLEEMGTSRAGDVLADEVLVKEDDFSVSSIMLDHDMPCIAYSVEEPVYVNVIRSVLEAMGLTVGPWLRDLKSAVRRGEPDGFELFAGSAKISLGELRGAISTRQRQKVTYVTDANPTPDNIDRITEFSRGATTLYCEACFLDADRARAIERNHLTGAMAGSIARNAGVQKLVPMHFSTRYLGESRTPADEALEVFENGG</sequence>
<gene>
    <name evidence="1" type="ORF">LCGC14_2370820</name>
</gene>
<dbReference type="SUPFAM" id="SSF56281">
    <property type="entry name" value="Metallo-hydrolase/oxidoreductase"/>
    <property type="match status" value="1"/>
</dbReference>
<accession>A0A0F9EGC2</accession>
<evidence type="ECO:0008006" key="2">
    <source>
        <dbReference type="Google" id="ProtNLM"/>
    </source>
</evidence>
<dbReference type="Gene3D" id="3.60.15.10">
    <property type="entry name" value="Ribonuclease Z/Hydroxyacylglutathione hydrolase-like"/>
    <property type="match status" value="1"/>
</dbReference>
<dbReference type="EMBL" id="LAZR01034944">
    <property type="protein sequence ID" value="KKL28871.1"/>
    <property type="molecule type" value="Genomic_DNA"/>
</dbReference>
<protein>
    <recommendedName>
        <fullName evidence="2">Metallo-beta-lactamase domain-containing protein</fullName>
    </recommendedName>
</protein>
<dbReference type="AlphaFoldDB" id="A0A0F9EGC2"/>
<feature type="non-terminal residue" evidence="1">
    <location>
        <position position="1"/>
    </location>
</feature>